<dbReference type="PROSITE" id="PS00671">
    <property type="entry name" value="D_2_HYDROXYACID_DH_3"/>
    <property type="match status" value="1"/>
</dbReference>
<gene>
    <name evidence="4" type="ORF">N0D28_14775</name>
</gene>
<keyword evidence="1" id="KW-0560">Oxidoreductase</keyword>
<evidence type="ECO:0000313" key="4">
    <source>
        <dbReference type="EMBL" id="UWX63963.1"/>
    </source>
</evidence>
<feature type="domain" description="D-isomer specific 2-hydroxyacid dehydrogenase NAD-binding" evidence="3">
    <location>
        <begin position="98"/>
        <end position="260"/>
    </location>
</feature>
<dbReference type="Gene3D" id="3.40.50.720">
    <property type="entry name" value="NAD(P)-binding Rossmann-like Domain"/>
    <property type="match status" value="2"/>
</dbReference>
<dbReference type="InterPro" id="IPR036291">
    <property type="entry name" value="NAD(P)-bd_dom_sf"/>
</dbReference>
<dbReference type="InterPro" id="IPR006140">
    <property type="entry name" value="D-isomer_DH_NAD-bd"/>
</dbReference>
<dbReference type="EMBL" id="CP104213">
    <property type="protein sequence ID" value="UWX63963.1"/>
    <property type="molecule type" value="Genomic_DNA"/>
</dbReference>
<dbReference type="SUPFAM" id="SSF51735">
    <property type="entry name" value="NAD(P)-binding Rossmann-fold domains"/>
    <property type="match status" value="1"/>
</dbReference>
<keyword evidence="2" id="KW-0520">NAD</keyword>
<dbReference type="PANTHER" id="PTHR43333">
    <property type="entry name" value="2-HACID_DH_C DOMAIN-CONTAINING PROTEIN"/>
    <property type="match status" value="1"/>
</dbReference>
<organism evidence="4 5">
    <name type="scientific">Deinococcus rubellus</name>
    <dbReference type="NCBI Taxonomy" id="1889240"/>
    <lineage>
        <taxon>Bacteria</taxon>
        <taxon>Thermotogati</taxon>
        <taxon>Deinococcota</taxon>
        <taxon>Deinococci</taxon>
        <taxon>Deinococcales</taxon>
        <taxon>Deinococcaceae</taxon>
        <taxon>Deinococcus</taxon>
    </lineage>
</organism>
<dbReference type="Proteomes" id="UP001060261">
    <property type="component" value="Chromosome"/>
</dbReference>
<evidence type="ECO:0000259" key="3">
    <source>
        <dbReference type="Pfam" id="PF02826"/>
    </source>
</evidence>
<evidence type="ECO:0000256" key="1">
    <source>
        <dbReference type="ARBA" id="ARBA00023002"/>
    </source>
</evidence>
<reference evidence="4" key="1">
    <citation type="submission" date="2022-09" db="EMBL/GenBank/DDBJ databases">
        <title>genome sequence of Deinococcus rubellus.</title>
        <authorList>
            <person name="Srinivasan S."/>
        </authorList>
    </citation>
    <scope>NUCLEOTIDE SEQUENCE</scope>
    <source>
        <strain evidence="4">Ant6</strain>
    </source>
</reference>
<protein>
    <submittedName>
        <fullName evidence="4">Hydroxyacid dehydrogenase</fullName>
    </submittedName>
</protein>
<sequence>MRVLIPDLPEFRDIKIPGIEPAYYRADHLPDGDFVGVVAWGLPRALRSRVLARPGLKWVLTLTAGIDGWPDVLPPGTALYNAHELHDAAVAQHAAATLLAAGRGLIRFAQARHWERRTAESRPLWTLKGRQVVVWGYGHIGRELDRLLAPFGAHLTGLRSHSTPQEIGAALKEADDLVLLLPLTGATRQIVDHDVLQQLKPGAWLYNLGRGELVDPAALLAALDSNHLGGAVLDVTDPEPLPDGDPLWGRPNVLITPHIASTTDDMSQRAADYAAGVLAQLARGEEPQNKVELGKGY</sequence>
<accession>A0ABY5YFY9</accession>
<evidence type="ECO:0000313" key="5">
    <source>
        <dbReference type="Proteomes" id="UP001060261"/>
    </source>
</evidence>
<dbReference type="PANTHER" id="PTHR43333:SF1">
    <property type="entry name" value="D-ISOMER SPECIFIC 2-HYDROXYACID DEHYDROGENASE NAD-BINDING DOMAIN-CONTAINING PROTEIN"/>
    <property type="match status" value="1"/>
</dbReference>
<evidence type="ECO:0000256" key="2">
    <source>
        <dbReference type="ARBA" id="ARBA00023027"/>
    </source>
</evidence>
<name>A0ABY5YFY9_9DEIO</name>
<dbReference type="InterPro" id="IPR029753">
    <property type="entry name" value="D-isomer_DH_CS"/>
</dbReference>
<dbReference type="Pfam" id="PF02826">
    <property type="entry name" value="2-Hacid_dh_C"/>
    <property type="match status" value="1"/>
</dbReference>
<proteinExistence type="predicted"/>
<dbReference type="RefSeq" id="WP_260560239.1">
    <property type="nucleotide sequence ID" value="NZ_BAABEC010000020.1"/>
</dbReference>
<keyword evidence="5" id="KW-1185">Reference proteome</keyword>